<dbReference type="Pfam" id="PF12796">
    <property type="entry name" value="Ank_2"/>
    <property type="match status" value="1"/>
</dbReference>
<feature type="coiled-coil region" evidence="4">
    <location>
        <begin position="326"/>
        <end position="353"/>
    </location>
</feature>
<sequence length="636" mass="70862">MGSAASALLKDVEQATPEELKAAASALTAEEHARVRAAFAHLHTSLQTDASVGPVVAAAGENEDGVDAALAAELAEQEKMFLKCLRKRAEREAKKKLEKEERKAAAKKLKDKAMEAAFDNELDDLLKMMDEGVEPECSDEHGTTLLSEACAGNAKEVAEMLIGEGCDPNSVGRYRRTPLWRAAYAGNQELIRQLLRSGGDPRECDEQGARPIDVASNAESREYLVCWDPASTDRIKEDKRKAAKNAEKEEKAKFKRQQQELVDSLEESERRMQVSKSELARARKLLVDYRQQKVSFVEQGAQEKLAELEPLIESAEVQVKLFEGSVQEWEWKASRARLKMNDLEQAKKEKEAKAAGKLRGFKVQISCASLDELESLLPRLAPTLEVDEDFAWSDIDLVKGDALIKDGAFSHLKASEFNKQFLQSYGRPSQDEVTEASQAEEGAEKEEPFPLTLNFSRGFNRTVPIKAISDVLLKDVGGLRAEDGRWPFVIDPSGRTSTFIKYSGAAVFNIVELKDMEPLRLRRAFLNSLIHGGALLVDLGSFDTKIDVVADKFNDLEKGLFAKLLDRAVLYAYLLPRRFKSLIVKEIAQDFQISAFMDEALSKFVFGFVTSFRDPDLDFAKQFYTISVKGGDEDEA</sequence>
<keyword evidence="7" id="KW-1185">Reference proteome</keyword>
<dbReference type="GO" id="GO:0004842">
    <property type="term" value="F:ubiquitin-protein transferase activity"/>
    <property type="evidence" value="ECO:0007669"/>
    <property type="project" value="TreeGrafter"/>
</dbReference>
<accession>A0A812U7A5</accession>
<gene>
    <name evidence="6" type="primary">IQANK1</name>
    <name evidence="6" type="ORF">SPIL2461_LOCUS14873</name>
</gene>
<dbReference type="PROSITE" id="PS50297">
    <property type="entry name" value="ANK_REP_REGION"/>
    <property type="match status" value="1"/>
</dbReference>
<dbReference type="GO" id="GO:0085020">
    <property type="term" value="P:protein K6-linked ubiquitination"/>
    <property type="evidence" value="ECO:0007669"/>
    <property type="project" value="TreeGrafter"/>
</dbReference>
<evidence type="ECO:0000256" key="2">
    <source>
        <dbReference type="ARBA" id="ARBA00023043"/>
    </source>
</evidence>
<dbReference type="SUPFAM" id="SSF48403">
    <property type="entry name" value="Ankyrin repeat"/>
    <property type="match status" value="1"/>
</dbReference>
<keyword evidence="2 3" id="KW-0040">ANK repeat</keyword>
<dbReference type="Gene3D" id="1.25.40.20">
    <property type="entry name" value="Ankyrin repeat-containing domain"/>
    <property type="match status" value="1"/>
</dbReference>
<evidence type="ECO:0000256" key="1">
    <source>
        <dbReference type="ARBA" id="ARBA00022737"/>
    </source>
</evidence>
<evidence type="ECO:0000256" key="3">
    <source>
        <dbReference type="PROSITE-ProRule" id="PRU00023"/>
    </source>
</evidence>
<keyword evidence="1" id="KW-0677">Repeat</keyword>
<evidence type="ECO:0000256" key="5">
    <source>
        <dbReference type="SAM" id="MobiDB-lite"/>
    </source>
</evidence>
<feature type="coiled-coil region" evidence="4">
    <location>
        <begin position="72"/>
        <end position="110"/>
    </location>
</feature>
<dbReference type="AlphaFoldDB" id="A0A812U7A5"/>
<evidence type="ECO:0000313" key="7">
    <source>
        <dbReference type="Proteomes" id="UP000649617"/>
    </source>
</evidence>
<dbReference type="SMART" id="SM00248">
    <property type="entry name" value="ANK"/>
    <property type="match status" value="2"/>
</dbReference>
<evidence type="ECO:0000256" key="4">
    <source>
        <dbReference type="SAM" id="Coils"/>
    </source>
</evidence>
<dbReference type="InterPro" id="IPR036770">
    <property type="entry name" value="Ankyrin_rpt-contain_sf"/>
</dbReference>
<dbReference type="PANTHER" id="PTHR24171:SF8">
    <property type="entry name" value="BRCA1-ASSOCIATED RING DOMAIN PROTEIN 1"/>
    <property type="match status" value="1"/>
</dbReference>
<comment type="caution">
    <text evidence="6">The sequence shown here is derived from an EMBL/GenBank/DDBJ whole genome shotgun (WGS) entry which is preliminary data.</text>
</comment>
<keyword evidence="4" id="KW-0175">Coiled coil</keyword>
<proteinExistence type="predicted"/>
<feature type="coiled-coil region" evidence="4">
    <location>
        <begin position="232"/>
        <end position="292"/>
    </location>
</feature>
<name>A0A812U7A5_SYMPI</name>
<dbReference type="InterPro" id="IPR002110">
    <property type="entry name" value="Ankyrin_rpt"/>
</dbReference>
<dbReference type="PANTHER" id="PTHR24171">
    <property type="entry name" value="ANKYRIN REPEAT DOMAIN-CONTAINING PROTEIN 39-RELATED"/>
    <property type="match status" value="1"/>
</dbReference>
<dbReference type="EMBL" id="CAJNIZ010035180">
    <property type="protein sequence ID" value="CAE7557852.1"/>
    <property type="molecule type" value="Genomic_DNA"/>
</dbReference>
<dbReference type="OrthoDB" id="426293at2759"/>
<evidence type="ECO:0000313" key="6">
    <source>
        <dbReference type="EMBL" id="CAE7557852.1"/>
    </source>
</evidence>
<dbReference type="PROSITE" id="PS50088">
    <property type="entry name" value="ANK_REPEAT"/>
    <property type="match status" value="1"/>
</dbReference>
<protein>
    <submittedName>
        <fullName evidence="6">IQANK1 protein</fullName>
    </submittedName>
</protein>
<organism evidence="6 7">
    <name type="scientific">Symbiodinium pilosum</name>
    <name type="common">Dinoflagellate</name>
    <dbReference type="NCBI Taxonomy" id="2952"/>
    <lineage>
        <taxon>Eukaryota</taxon>
        <taxon>Sar</taxon>
        <taxon>Alveolata</taxon>
        <taxon>Dinophyceae</taxon>
        <taxon>Suessiales</taxon>
        <taxon>Symbiodiniaceae</taxon>
        <taxon>Symbiodinium</taxon>
    </lineage>
</organism>
<feature type="region of interest" description="Disordered" evidence="5">
    <location>
        <begin position="425"/>
        <end position="447"/>
    </location>
</feature>
<feature type="repeat" description="ANK" evidence="3">
    <location>
        <begin position="174"/>
        <end position="206"/>
    </location>
</feature>
<dbReference type="Proteomes" id="UP000649617">
    <property type="component" value="Unassembled WGS sequence"/>
</dbReference>
<reference evidence="6" key="1">
    <citation type="submission" date="2021-02" db="EMBL/GenBank/DDBJ databases">
        <authorList>
            <person name="Dougan E. K."/>
            <person name="Rhodes N."/>
            <person name="Thang M."/>
            <person name="Chan C."/>
        </authorList>
    </citation>
    <scope>NUCLEOTIDE SEQUENCE</scope>
</reference>